<accession>A0A090QVH4</accession>
<evidence type="ECO:0000313" key="2">
    <source>
        <dbReference type="Proteomes" id="UP000029227"/>
    </source>
</evidence>
<gene>
    <name evidence="1" type="ORF">JCM19237_4927</name>
</gene>
<dbReference type="Proteomes" id="UP000029227">
    <property type="component" value="Unassembled WGS sequence"/>
</dbReference>
<dbReference type="EMBL" id="BBMN01000008">
    <property type="protein sequence ID" value="GAL05854.1"/>
    <property type="molecule type" value="Genomic_DNA"/>
</dbReference>
<dbReference type="STRING" id="754436.JCM19237_4927"/>
<reference evidence="1 2" key="1">
    <citation type="journal article" date="2014" name="Genome Announc.">
        <title>Draft Genome Sequences of Two Vibrionaceae Species, Vibrio ponticus C121 and Photobacterium aphoticum C119, Isolated as Coral Reef Microbiota.</title>
        <authorList>
            <person name="Al-saari N."/>
            <person name="Meirelles P.M."/>
            <person name="Mino S."/>
            <person name="Suda W."/>
            <person name="Oshima K."/>
            <person name="Hattori M."/>
            <person name="Ohkuma M."/>
            <person name="Thompson F.L."/>
            <person name="Gomez-Gil B."/>
            <person name="Sawabe T."/>
            <person name="Sawabe T."/>
        </authorList>
    </citation>
    <scope>NUCLEOTIDE SEQUENCE [LARGE SCALE GENOMIC DNA]</scope>
    <source>
        <strain evidence="1 2">JCM 19237</strain>
    </source>
</reference>
<proteinExistence type="predicted"/>
<name>A0A090QVH4_9GAMM</name>
<dbReference type="AlphaFoldDB" id="A0A090QVH4"/>
<sequence>MGCQANDDSISQFIAQAHEKAQADVEPLAEQSAFVAEAL</sequence>
<comment type="caution">
    <text evidence="1">The sequence shown here is derived from an EMBL/GenBank/DDBJ whole genome shotgun (WGS) entry which is preliminary data.</text>
</comment>
<evidence type="ECO:0000313" key="1">
    <source>
        <dbReference type="EMBL" id="GAL05854.1"/>
    </source>
</evidence>
<organism evidence="1 2">
    <name type="scientific">Photobacterium aphoticum</name>
    <dbReference type="NCBI Taxonomy" id="754436"/>
    <lineage>
        <taxon>Bacteria</taxon>
        <taxon>Pseudomonadati</taxon>
        <taxon>Pseudomonadota</taxon>
        <taxon>Gammaproteobacteria</taxon>
        <taxon>Vibrionales</taxon>
        <taxon>Vibrionaceae</taxon>
        <taxon>Photobacterium</taxon>
    </lineage>
</organism>
<protein>
    <submittedName>
        <fullName evidence="1">Uncharacterized protein</fullName>
    </submittedName>
</protein>